<feature type="active site" description="Proton donor" evidence="7">
    <location>
        <position position="109"/>
    </location>
</feature>
<dbReference type="HAMAP" id="MF_00178">
    <property type="entry name" value="Lumazine_synth"/>
    <property type="match status" value="1"/>
</dbReference>
<dbReference type="CDD" id="cd09211">
    <property type="entry name" value="Lumazine_synthase_archaeal"/>
    <property type="match status" value="1"/>
</dbReference>
<comment type="similarity">
    <text evidence="2 7">Belongs to the DMRL synthase family.</text>
</comment>
<dbReference type="KEGG" id="ave:Arcve_1071"/>
<dbReference type="Proteomes" id="UP000008136">
    <property type="component" value="Chromosome"/>
</dbReference>
<dbReference type="EC" id="2.5.1.78" evidence="3 7"/>
<dbReference type="UniPathway" id="UPA00275">
    <property type="reaction ID" value="UER00404"/>
</dbReference>
<dbReference type="STRING" id="693661.Arcve_1071"/>
<dbReference type="Pfam" id="PF00885">
    <property type="entry name" value="DMRL_synthase"/>
    <property type="match status" value="1"/>
</dbReference>
<feature type="binding site" evidence="7">
    <location>
        <begin position="101"/>
        <end position="103"/>
    </location>
    <ligand>
        <name>5-amino-6-(D-ribitylamino)uracil</name>
        <dbReference type="ChEBI" id="CHEBI:15934"/>
    </ligand>
</feature>
<dbReference type="HOGENOM" id="CLU_089358_3_1_2"/>
<organism evidence="8 9">
    <name type="scientific">Archaeoglobus veneficus (strain DSM 11195 / SNP6)</name>
    <dbReference type="NCBI Taxonomy" id="693661"/>
    <lineage>
        <taxon>Archaea</taxon>
        <taxon>Methanobacteriati</taxon>
        <taxon>Methanobacteriota</taxon>
        <taxon>Archaeoglobi</taxon>
        <taxon>Archaeoglobales</taxon>
        <taxon>Archaeoglobaceae</taxon>
        <taxon>Archaeoglobus</taxon>
    </lineage>
</organism>
<feature type="binding site" evidence="7">
    <location>
        <begin position="77"/>
        <end position="79"/>
    </location>
    <ligand>
        <name>5-amino-6-(D-ribitylamino)uracil</name>
        <dbReference type="ChEBI" id="CHEBI:15934"/>
    </ligand>
</feature>
<proteinExistence type="inferred from homology"/>
<dbReference type="InterPro" id="IPR002180">
    <property type="entry name" value="LS/RS"/>
</dbReference>
<evidence type="ECO:0000313" key="9">
    <source>
        <dbReference type="Proteomes" id="UP000008136"/>
    </source>
</evidence>
<accession>F2KT51</accession>
<dbReference type="AlphaFoldDB" id="F2KT51"/>
<dbReference type="PANTHER" id="PTHR21058">
    <property type="entry name" value="6,7-DIMETHYL-8-RIBITYLLUMAZINE SYNTHASE DMRL SYNTHASE LUMAZINE SYNTHASE"/>
    <property type="match status" value="1"/>
</dbReference>
<comment type="catalytic activity">
    <reaction evidence="6 7">
        <text>(2S)-2-hydroxy-3-oxobutyl phosphate + 5-amino-6-(D-ribitylamino)uracil = 6,7-dimethyl-8-(1-D-ribityl)lumazine + phosphate + 2 H2O + H(+)</text>
        <dbReference type="Rhea" id="RHEA:26152"/>
        <dbReference type="ChEBI" id="CHEBI:15377"/>
        <dbReference type="ChEBI" id="CHEBI:15378"/>
        <dbReference type="ChEBI" id="CHEBI:15934"/>
        <dbReference type="ChEBI" id="CHEBI:43474"/>
        <dbReference type="ChEBI" id="CHEBI:58201"/>
        <dbReference type="ChEBI" id="CHEBI:58830"/>
        <dbReference type="EC" id="2.5.1.78"/>
    </reaction>
</comment>
<evidence type="ECO:0000256" key="1">
    <source>
        <dbReference type="ARBA" id="ARBA00004917"/>
    </source>
</evidence>
<dbReference type="GO" id="GO:0009349">
    <property type="term" value="C:riboflavin synthase complex"/>
    <property type="evidence" value="ECO:0007669"/>
    <property type="project" value="UniProtKB-UniRule"/>
</dbReference>
<dbReference type="GO" id="GO:0009231">
    <property type="term" value="P:riboflavin biosynthetic process"/>
    <property type="evidence" value="ECO:0007669"/>
    <property type="project" value="UniProtKB-UniRule"/>
</dbReference>
<dbReference type="EMBL" id="CP002588">
    <property type="protein sequence ID" value="AEA47081.1"/>
    <property type="molecule type" value="Genomic_DNA"/>
</dbReference>
<protein>
    <recommendedName>
        <fullName evidence="3 7">6,7-dimethyl-8-ribityllumazine synthase</fullName>
        <shortName evidence="7">DMRL synthase</shortName>
        <shortName evidence="7">LS</shortName>
        <shortName evidence="7">Lumazine synthase</shortName>
        <ecNumber evidence="3 7">2.5.1.78</ecNumber>
    </recommendedName>
</protein>
<evidence type="ECO:0000256" key="5">
    <source>
        <dbReference type="ARBA" id="ARBA00022679"/>
    </source>
</evidence>
<dbReference type="eggNOG" id="arCOG01323">
    <property type="taxonomic scope" value="Archaea"/>
</dbReference>
<evidence type="ECO:0000256" key="7">
    <source>
        <dbReference type="HAMAP-Rule" id="MF_00178"/>
    </source>
</evidence>
<evidence type="ECO:0000256" key="4">
    <source>
        <dbReference type="ARBA" id="ARBA00022619"/>
    </source>
</evidence>
<feature type="binding site" evidence="7">
    <location>
        <position position="143"/>
    </location>
    <ligand>
        <name>(2S)-2-hydroxy-3-oxobutyl phosphate</name>
        <dbReference type="ChEBI" id="CHEBI:58830"/>
    </ligand>
</feature>
<dbReference type="InterPro" id="IPR036467">
    <property type="entry name" value="LS/RS_sf"/>
</dbReference>
<dbReference type="InterPro" id="IPR034964">
    <property type="entry name" value="LS"/>
</dbReference>
<dbReference type="FunFam" id="3.40.50.960:FF:000003">
    <property type="entry name" value="6,7-dimethyl-8-ribityllumazine synthase"/>
    <property type="match status" value="1"/>
</dbReference>
<dbReference type="NCBIfam" id="TIGR00114">
    <property type="entry name" value="lumazine-synth"/>
    <property type="match status" value="1"/>
</dbReference>
<feature type="binding site" evidence="7">
    <location>
        <position position="134"/>
    </location>
    <ligand>
        <name>5-amino-6-(D-ribitylamino)uracil</name>
        <dbReference type="ChEBI" id="CHEBI:15934"/>
    </ligand>
</feature>
<name>F2KT51_ARCVS</name>
<comment type="function">
    <text evidence="7">Catalyzes the formation of 6,7-dimethyl-8-ribityllumazine by condensation of 5-amino-6-(D-ribitylamino)uracil with 3,4-dihydroxy-2-butanone 4-phosphate. This is the penultimate step in the biosynthesis of riboflavin.</text>
</comment>
<dbReference type="SUPFAM" id="SSF52121">
    <property type="entry name" value="Lumazine synthase"/>
    <property type="match status" value="1"/>
</dbReference>
<keyword evidence="5 7" id="KW-0808">Transferase</keyword>
<feature type="binding site" evidence="7">
    <location>
        <begin position="106"/>
        <end position="107"/>
    </location>
    <ligand>
        <name>(2S)-2-hydroxy-3-oxobutyl phosphate</name>
        <dbReference type="ChEBI" id="CHEBI:58830"/>
    </ligand>
</feature>
<gene>
    <name evidence="7" type="primary">ribH</name>
    <name evidence="8" type="ordered locus">Arcve_1071</name>
</gene>
<evidence type="ECO:0000256" key="6">
    <source>
        <dbReference type="ARBA" id="ARBA00048785"/>
    </source>
</evidence>
<dbReference type="GO" id="GO:0000906">
    <property type="term" value="F:6,7-dimethyl-8-ribityllumazine synthase activity"/>
    <property type="evidence" value="ECO:0007669"/>
    <property type="project" value="UniProtKB-UniRule"/>
</dbReference>
<dbReference type="Gene3D" id="3.40.50.960">
    <property type="entry name" value="Lumazine/riboflavin synthase"/>
    <property type="match status" value="1"/>
</dbReference>
<evidence type="ECO:0000256" key="3">
    <source>
        <dbReference type="ARBA" id="ARBA00012664"/>
    </source>
</evidence>
<feature type="binding site" evidence="7">
    <location>
        <position position="45"/>
    </location>
    <ligand>
        <name>5-amino-6-(D-ribitylamino)uracil</name>
        <dbReference type="ChEBI" id="CHEBI:15934"/>
    </ligand>
</feature>
<dbReference type="PANTHER" id="PTHR21058:SF0">
    <property type="entry name" value="6,7-DIMETHYL-8-RIBITYLLUMAZINE SYNTHASE"/>
    <property type="match status" value="1"/>
</dbReference>
<comment type="pathway">
    <text evidence="1 7">Cofactor biosynthesis; riboflavin biosynthesis; riboflavin from 2-hydroxy-3-oxobutyl phosphate and 5-amino-6-(D-ribitylamino)uracil: step 1/2.</text>
</comment>
<reference evidence="8 9" key="1">
    <citation type="submission" date="2011-03" db="EMBL/GenBank/DDBJ databases">
        <title>The complete genome of Archaeoglobus veneficus SNP6.</title>
        <authorList>
            <consortium name="US DOE Joint Genome Institute (JGI-PGF)"/>
            <person name="Lucas S."/>
            <person name="Copeland A."/>
            <person name="Lapidus A."/>
            <person name="Bruce D."/>
            <person name="Goodwin L."/>
            <person name="Pitluck S."/>
            <person name="Kyrpides N."/>
            <person name="Mavromatis K."/>
            <person name="Pagani I."/>
            <person name="Ivanova N."/>
            <person name="Mikhailova N."/>
            <person name="Lu M."/>
            <person name="Detter J.C."/>
            <person name="Tapia R."/>
            <person name="Han C."/>
            <person name="Land M."/>
            <person name="Hauser L."/>
            <person name="Markowitz V."/>
            <person name="Cheng J.-F."/>
            <person name="Hugenholtz P."/>
            <person name="Woyke T."/>
            <person name="Wu D."/>
            <person name="Spring S."/>
            <person name="Brambilla E."/>
            <person name="Klenk H.-P."/>
            <person name="Eisen J.A."/>
        </authorList>
    </citation>
    <scope>NUCLEOTIDE SEQUENCE [LARGE SCALE GENOMIC DNA]</scope>
    <source>
        <strain>SNP6</strain>
    </source>
</reference>
<keyword evidence="4 7" id="KW-0686">Riboflavin biosynthesis</keyword>
<sequence>MRTVKICITLLNPLCRKAVKHDLRLEWVGDSMCEKIKLGLVVAEFNRDITYMMEVLAKEHAEFLGAEITDVIRVPGVFDTPIAVKRVLEKGDVDAVVTIGCVIEGETEHDEVVAQHAARKIMDLGLEYNKPVTLGISGPGMGRLAAHQRIDYAKRAVEAAVKLVRRLKDYDKQKG</sequence>
<evidence type="ECO:0000256" key="2">
    <source>
        <dbReference type="ARBA" id="ARBA00007424"/>
    </source>
</evidence>
<evidence type="ECO:0000313" key="8">
    <source>
        <dbReference type="EMBL" id="AEA47081.1"/>
    </source>
</evidence>
<keyword evidence="9" id="KW-1185">Reference proteome</keyword>